<organism evidence="6 7">
    <name type="scientific">Calycina marina</name>
    <dbReference type="NCBI Taxonomy" id="1763456"/>
    <lineage>
        <taxon>Eukaryota</taxon>
        <taxon>Fungi</taxon>
        <taxon>Dikarya</taxon>
        <taxon>Ascomycota</taxon>
        <taxon>Pezizomycotina</taxon>
        <taxon>Leotiomycetes</taxon>
        <taxon>Helotiales</taxon>
        <taxon>Pezizellaceae</taxon>
        <taxon>Calycina</taxon>
    </lineage>
</organism>
<reference evidence="6" key="1">
    <citation type="journal article" date="2021" name="IMA Fungus">
        <title>Genomic characterization of three marine fungi, including Emericellopsis atlantica sp. nov. with signatures of a generalist lifestyle and marine biomass degradation.</title>
        <authorList>
            <person name="Hagestad O.C."/>
            <person name="Hou L."/>
            <person name="Andersen J.H."/>
            <person name="Hansen E.H."/>
            <person name="Altermark B."/>
            <person name="Li C."/>
            <person name="Kuhnert E."/>
            <person name="Cox R.J."/>
            <person name="Crous P.W."/>
            <person name="Spatafora J.W."/>
            <person name="Lail K."/>
            <person name="Amirebrahimi M."/>
            <person name="Lipzen A."/>
            <person name="Pangilinan J."/>
            <person name="Andreopoulos W."/>
            <person name="Hayes R.D."/>
            <person name="Ng V."/>
            <person name="Grigoriev I.V."/>
            <person name="Jackson S.A."/>
            <person name="Sutton T.D.S."/>
            <person name="Dobson A.D.W."/>
            <person name="Rama T."/>
        </authorList>
    </citation>
    <scope>NUCLEOTIDE SEQUENCE</scope>
    <source>
        <strain evidence="6">TRa3180A</strain>
    </source>
</reference>
<evidence type="ECO:0000256" key="3">
    <source>
        <dbReference type="ARBA" id="ARBA00022989"/>
    </source>
</evidence>
<dbReference type="Pfam" id="PF01124">
    <property type="entry name" value="MAPEG"/>
    <property type="match status" value="1"/>
</dbReference>
<dbReference type="SUPFAM" id="SSF161084">
    <property type="entry name" value="MAPEG domain-like"/>
    <property type="match status" value="1"/>
</dbReference>
<protein>
    <recommendedName>
        <fullName evidence="8">MAPEG family protein</fullName>
    </recommendedName>
</protein>
<keyword evidence="7" id="KW-1185">Reference proteome</keyword>
<evidence type="ECO:0000313" key="7">
    <source>
        <dbReference type="Proteomes" id="UP000887226"/>
    </source>
</evidence>
<dbReference type="Gene3D" id="1.20.120.550">
    <property type="entry name" value="Membrane associated eicosanoid/glutathione metabolism-like domain"/>
    <property type="match status" value="1"/>
</dbReference>
<name>A0A9P7ZAY3_9HELO</name>
<evidence type="ECO:0000313" key="6">
    <source>
        <dbReference type="EMBL" id="KAG9248357.1"/>
    </source>
</evidence>
<feature type="transmembrane region" description="Helical" evidence="5">
    <location>
        <begin position="26"/>
        <end position="45"/>
    </location>
</feature>
<gene>
    <name evidence="6" type="ORF">BJ878DRAFT_476513</name>
</gene>
<evidence type="ECO:0000256" key="1">
    <source>
        <dbReference type="ARBA" id="ARBA00004370"/>
    </source>
</evidence>
<dbReference type="Proteomes" id="UP000887226">
    <property type="component" value="Unassembled WGS sequence"/>
</dbReference>
<sequence>MTNTLSIYHFSPLTLGLRAVSEQGAVPLYSAGFLIANFVSAYLILASRHPRQWYGFDHNSAPSEDIDKYGEALVSAGKLSRSKPNAIKRWQAAGTNALENLPLFIAAVLLGTHAGVDHGGMNGLMMLYTVARLCYAVVYQELVVRGSPGLLVERDTHHSTLAEIDEAIGFGSCSFAKLGRIFG</sequence>
<proteinExistence type="predicted"/>
<dbReference type="InterPro" id="IPR023352">
    <property type="entry name" value="MAPEG-like_dom_sf"/>
</dbReference>
<keyword evidence="2 5" id="KW-0812">Transmembrane</keyword>
<evidence type="ECO:0008006" key="8">
    <source>
        <dbReference type="Google" id="ProtNLM"/>
    </source>
</evidence>
<evidence type="ECO:0000256" key="5">
    <source>
        <dbReference type="SAM" id="Phobius"/>
    </source>
</evidence>
<dbReference type="PANTHER" id="PTHR35371:SF2">
    <property type="entry name" value="MAPEG FAMILY PROTEIN"/>
    <property type="match status" value="1"/>
</dbReference>
<evidence type="ECO:0000256" key="4">
    <source>
        <dbReference type="ARBA" id="ARBA00023136"/>
    </source>
</evidence>
<dbReference type="AlphaFoldDB" id="A0A9P7ZAY3"/>
<dbReference type="InterPro" id="IPR001129">
    <property type="entry name" value="Membr-assoc_MAPEG"/>
</dbReference>
<keyword evidence="3 5" id="KW-1133">Transmembrane helix</keyword>
<evidence type="ECO:0000256" key="2">
    <source>
        <dbReference type="ARBA" id="ARBA00022692"/>
    </source>
</evidence>
<dbReference type="PANTHER" id="PTHR35371">
    <property type="entry name" value="INNER MEMBRANE PROTEIN"/>
    <property type="match status" value="1"/>
</dbReference>
<dbReference type="EMBL" id="MU253750">
    <property type="protein sequence ID" value="KAG9248357.1"/>
    <property type="molecule type" value="Genomic_DNA"/>
</dbReference>
<dbReference type="OrthoDB" id="2122304at2759"/>
<dbReference type="GO" id="GO:0016020">
    <property type="term" value="C:membrane"/>
    <property type="evidence" value="ECO:0007669"/>
    <property type="project" value="UniProtKB-SubCell"/>
</dbReference>
<comment type="caution">
    <text evidence="6">The sequence shown here is derived from an EMBL/GenBank/DDBJ whole genome shotgun (WGS) entry which is preliminary data.</text>
</comment>
<accession>A0A9P7ZAY3</accession>
<comment type="subcellular location">
    <subcellularLocation>
        <location evidence="1">Membrane</location>
    </subcellularLocation>
</comment>
<keyword evidence="4 5" id="KW-0472">Membrane</keyword>